<dbReference type="RefSeq" id="WP_222993552.1">
    <property type="nucleotide sequence ID" value="NZ_JAINVV010000015.1"/>
</dbReference>
<name>A0ABS7Q0V1_9SPHN</name>
<protein>
    <submittedName>
        <fullName evidence="1">Uncharacterized protein</fullName>
    </submittedName>
</protein>
<dbReference type="Proteomes" id="UP000706039">
    <property type="component" value="Unassembled WGS sequence"/>
</dbReference>
<proteinExistence type="predicted"/>
<evidence type="ECO:0000313" key="1">
    <source>
        <dbReference type="EMBL" id="MBY8826157.1"/>
    </source>
</evidence>
<keyword evidence="2" id="KW-1185">Reference proteome</keyword>
<evidence type="ECO:0000313" key="2">
    <source>
        <dbReference type="Proteomes" id="UP000706039"/>
    </source>
</evidence>
<reference evidence="1 2" key="1">
    <citation type="submission" date="2021-08" db="EMBL/GenBank/DDBJ databases">
        <authorList>
            <person name="Tuo L."/>
        </authorList>
    </citation>
    <scope>NUCLEOTIDE SEQUENCE [LARGE SCALE GENOMIC DNA]</scope>
    <source>
        <strain evidence="1 2">JCM 31229</strain>
    </source>
</reference>
<comment type="caution">
    <text evidence="1">The sequence shown here is derived from an EMBL/GenBank/DDBJ whole genome shotgun (WGS) entry which is preliminary data.</text>
</comment>
<sequence length="66" mass="6674">MHSNAAFDTSGAVTVESGEVMIDGPNGIALSLTPRAAREMGRRLIAAADRAAGQGTMPDGAQEDCG</sequence>
<gene>
    <name evidence="1" type="ORF">K7G82_27900</name>
</gene>
<organism evidence="1 2">
    <name type="scientific">Sphingomonas colocasiae</name>
    <dbReference type="NCBI Taxonomy" id="1848973"/>
    <lineage>
        <taxon>Bacteria</taxon>
        <taxon>Pseudomonadati</taxon>
        <taxon>Pseudomonadota</taxon>
        <taxon>Alphaproteobacteria</taxon>
        <taxon>Sphingomonadales</taxon>
        <taxon>Sphingomonadaceae</taxon>
        <taxon>Sphingomonas</taxon>
    </lineage>
</organism>
<dbReference type="EMBL" id="JAINVV010000015">
    <property type="protein sequence ID" value="MBY8826157.1"/>
    <property type="molecule type" value="Genomic_DNA"/>
</dbReference>
<accession>A0ABS7Q0V1</accession>